<dbReference type="Pfam" id="PF07940">
    <property type="entry name" value="Hepar_II_III_C"/>
    <property type="match status" value="1"/>
</dbReference>
<feature type="domain" description="Heparinase II/III-like C-terminal" evidence="2">
    <location>
        <begin position="489"/>
        <end position="722"/>
    </location>
</feature>
<dbReference type="InterPro" id="IPR032518">
    <property type="entry name" value="HepII_N"/>
</dbReference>
<feature type="domain" description="Heparinase II N-terminal" evidence="3">
    <location>
        <begin position="31"/>
        <end position="459"/>
    </location>
</feature>
<dbReference type="Gene3D" id="2.60.40.10">
    <property type="entry name" value="Immunoglobulins"/>
    <property type="match status" value="1"/>
</dbReference>
<dbReference type="GO" id="GO:0016829">
    <property type="term" value="F:lyase activity"/>
    <property type="evidence" value="ECO:0007669"/>
    <property type="project" value="InterPro"/>
</dbReference>
<accession>A0A921HKF3</accession>
<evidence type="ECO:0000313" key="5">
    <source>
        <dbReference type="Proteomes" id="UP000722357"/>
    </source>
</evidence>
<dbReference type="Proteomes" id="UP000722357">
    <property type="component" value="Unassembled WGS sequence"/>
</dbReference>
<dbReference type="Pfam" id="PF16332">
    <property type="entry name" value="DUF4962"/>
    <property type="match status" value="1"/>
</dbReference>
<evidence type="ECO:0000256" key="1">
    <source>
        <dbReference type="ARBA" id="ARBA00004196"/>
    </source>
</evidence>
<dbReference type="InterPro" id="IPR012480">
    <property type="entry name" value="Hepar_II_III_C"/>
</dbReference>
<reference evidence="4" key="2">
    <citation type="submission" date="2021-09" db="EMBL/GenBank/DDBJ databases">
        <authorList>
            <person name="Gilroy R."/>
        </authorList>
    </citation>
    <scope>NUCLEOTIDE SEQUENCE</scope>
    <source>
        <strain evidence="4">9794</strain>
    </source>
</reference>
<dbReference type="Gene3D" id="1.50.10.100">
    <property type="entry name" value="Chondroitin AC/alginate lyase"/>
    <property type="match status" value="1"/>
</dbReference>
<proteinExistence type="predicted"/>
<dbReference type="AlphaFoldDB" id="A0A921HKF3"/>
<sequence length="839" mass="95766">MKNNLQKIFVIVWGLCLSVMSVSGHSEQKCIHENVRTVPYPQEKTPLYINPSALFVPYSLKGEDKLQFALSSDASFPVHSTFLSSPKPWCMYNPHRTLSPGAWFWKYRRVSREGVCAEWSKVYRFVVGEDVPRFVTPPFQTFLSNIPELGNRIYCYLSDSLASARKNVYAHPEFNDMIAQARMGLAFNLSTDTDPYGKVSEMAELSVRLHTAYLLLQRPVYAKKMVQYVRWLLKARLDDKRLENDFFAGDLAFLLANTYETCYTFFTPKERDEIQRLVMQVFRVYRSRLFGHEENHVFDNHFWQFPVRKFMQAALVFYDKEPLAMEYLEYLYEVWTSKAPASGFNRDGNWHNGTSYFSANAVTLYYMASLCSYLTKTDFMSHPWYQNAGKGLVYSWPPRSMSAGFGDGHEKTNDQPLRIRSGFADFLAREKQDAYAAWYSSINQKYETDYEFRLYRMVSGKFRPASSSLPANAPKAVWFQDTGEVIAIDSLADCTRGMYLSFRSSPFGSGSHTHSNQNAFNLHYNGVPVYRSSGYYLNFSDRHNILSYRHTRAHNTLLVDGIGQGFTTKAYGNVTRMLHGEHITYCLGDASHAYGGVSEYPMWQKNFEAAGLEQTPEYGFGKTPLTKYLRHILVLRPGIVVIYDEMEASRKVRWEWLLHSPVRFQIDASSNTLVTPHPEGGFVSTARLFATEACEISQCNEFQAAPNPDLAIRGETLENYWHLTASFSPRKANRLLTIITLDEESGKSHVVSGGKDGKLTVDGWRISAELDVRKSAALTVENAATGVVFSYGDKDCLIEGETYHRKAKGTTVLYDRINGVWKCEEVADRPALPTTCVEE</sequence>
<dbReference type="EMBL" id="DYWE01000059">
    <property type="protein sequence ID" value="HJF81110.1"/>
    <property type="molecule type" value="Genomic_DNA"/>
</dbReference>
<evidence type="ECO:0000313" key="4">
    <source>
        <dbReference type="EMBL" id="HJF81110.1"/>
    </source>
</evidence>
<name>A0A921HKF3_9BACT</name>
<protein>
    <submittedName>
        <fullName evidence="4">DUF4962 domain-containing protein</fullName>
    </submittedName>
</protein>
<evidence type="ECO:0000259" key="2">
    <source>
        <dbReference type="Pfam" id="PF07940"/>
    </source>
</evidence>
<comment type="subcellular location">
    <subcellularLocation>
        <location evidence="1">Cell envelope</location>
    </subcellularLocation>
</comment>
<evidence type="ECO:0000259" key="3">
    <source>
        <dbReference type="Pfam" id="PF16332"/>
    </source>
</evidence>
<dbReference type="Gene3D" id="2.70.98.70">
    <property type="match status" value="1"/>
</dbReference>
<organism evidence="4 5">
    <name type="scientific">Phocaeicola plebeius</name>
    <dbReference type="NCBI Taxonomy" id="310297"/>
    <lineage>
        <taxon>Bacteria</taxon>
        <taxon>Pseudomonadati</taxon>
        <taxon>Bacteroidota</taxon>
        <taxon>Bacteroidia</taxon>
        <taxon>Bacteroidales</taxon>
        <taxon>Bacteroidaceae</taxon>
        <taxon>Phocaeicola</taxon>
    </lineage>
</organism>
<reference evidence="4" key="1">
    <citation type="journal article" date="2021" name="PeerJ">
        <title>Extensive microbial diversity within the chicken gut microbiome revealed by metagenomics and culture.</title>
        <authorList>
            <person name="Gilroy R."/>
            <person name="Ravi A."/>
            <person name="Getino M."/>
            <person name="Pursley I."/>
            <person name="Horton D.L."/>
            <person name="Alikhan N.F."/>
            <person name="Baker D."/>
            <person name="Gharbi K."/>
            <person name="Hall N."/>
            <person name="Watson M."/>
            <person name="Adriaenssens E.M."/>
            <person name="Foster-Nyarko E."/>
            <person name="Jarju S."/>
            <person name="Secka A."/>
            <person name="Antonio M."/>
            <person name="Oren A."/>
            <person name="Chaudhuri R.R."/>
            <person name="La Ragione R."/>
            <person name="Hildebrand F."/>
            <person name="Pallen M.J."/>
        </authorList>
    </citation>
    <scope>NUCLEOTIDE SEQUENCE</scope>
    <source>
        <strain evidence="4">9794</strain>
    </source>
</reference>
<comment type="caution">
    <text evidence="4">The sequence shown here is derived from an EMBL/GenBank/DDBJ whole genome shotgun (WGS) entry which is preliminary data.</text>
</comment>
<dbReference type="InterPro" id="IPR008929">
    <property type="entry name" value="Chondroitin_lyas"/>
</dbReference>
<dbReference type="GO" id="GO:0030313">
    <property type="term" value="C:cell envelope"/>
    <property type="evidence" value="ECO:0007669"/>
    <property type="project" value="UniProtKB-SubCell"/>
</dbReference>
<dbReference type="InterPro" id="IPR013783">
    <property type="entry name" value="Ig-like_fold"/>
</dbReference>
<gene>
    <name evidence="4" type="ORF">K8V40_05585</name>
</gene>